<evidence type="ECO:0000313" key="1">
    <source>
        <dbReference type="EMBL" id="GAG69919.1"/>
    </source>
</evidence>
<dbReference type="AlphaFoldDB" id="X0ZKH8"/>
<dbReference type="EMBL" id="BART01001493">
    <property type="protein sequence ID" value="GAG69919.1"/>
    <property type="molecule type" value="Genomic_DNA"/>
</dbReference>
<name>X0ZKH8_9ZZZZ</name>
<sequence length="48" mass="5539">MVGLCYIFKKISVFKVIENRQENLNACVGDELTINKNRLIINLLRTSL</sequence>
<gene>
    <name evidence="1" type="ORF">S01H4_05231</name>
</gene>
<reference evidence="1" key="1">
    <citation type="journal article" date="2014" name="Front. Microbiol.">
        <title>High frequency of phylogenetically diverse reductive dehalogenase-homologous genes in deep subseafloor sedimentary metagenomes.</title>
        <authorList>
            <person name="Kawai M."/>
            <person name="Futagami T."/>
            <person name="Toyoda A."/>
            <person name="Takaki Y."/>
            <person name="Nishi S."/>
            <person name="Hori S."/>
            <person name="Arai W."/>
            <person name="Tsubouchi T."/>
            <person name="Morono Y."/>
            <person name="Uchiyama I."/>
            <person name="Ito T."/>
            <person name="Fujiyama A."/>
            <person name="Inagaki F."/>
            <person name="Takami H."/>
        </authorList>
    </citation>
    <scope>NUCLEOTIDE SEQUENCE</scope>
    <source>
        <strain evidence="1">Expedition CK06-06</strain>
    </source>
</reference>
<protein>
    <submittedName>
        <fullName evidence="1">Uncharacterized protein</fullName>
    </submittedName>
</protein>
<accession>X0ZKH8</accession>
<comment type="caution">
    <text evidence="1">The sequence shown here is derived from an EMBL/GenBank/DDBJ whole genome shotgun (WGS) entry which is preliminary data.</text>
</comment>
<proteinExistence type="predicted"/>
<organism evidence="1">
    <name type="scientific">marine sediment metagenome</name>
    <dbReference type="NCBI Taxonomy" id="412755"/>
    <lineage>
        <taxon>unclassified sequences</taxon>
        <taxon>metagenomes</taxon>
        <taxon>ecological metagenomes</taxon>
    </lineage>
</organism>